<dbReference type="EMBL" id="AUWU02000004">
    <property type="protein sequence ID" value="KAH0573907.1"/>
    <property type="molecule type" value="Genomic_DNA"/>
</dbReference>
<accession>V6LTN0</accession>
<dbReference type="VEuPathDB" id="GiardiaDB:SS50377_23842"/>
<sequence length="405" mass="46610">MQQFHFAHDSLKNLNLATQMKNISDPAIVLRIERALAMSTQLAKLPKLQAKEKTKIQQIQRVLQEIADLVPHSAQLYRKEIFCVIAAFSDVLTGQKTSRASSRLKAPRKTAQNEAIYEDLIMQHVELEDMNAEIKNLKNVVKQQEVQLKKQNAASQENIQELENTFRTQSFKDRRETVKIASKFDEIQRAKEEVAGLQARIQEIQTAHVEEKLVSKLKMTEIEGMLQRASMGGEFGMKNYESGRENYMSGMKNENQFEIQTRNFNSSSTRQNNSFQASGAQTSCPFTSQLLQIVLSAEFPETDTPKLRSLRVQAARADIQKVLQNFENEAVLPLQNQIQETRNQLQQANMLIDKKERDYALQNEQIANQSMLVEKLRYENAQLHQRVMESDKELFGLKLSRTYQQ</sequence>
<dbReference type="AlphaFoldDB" id="V6LTN0"/>
<reference evidence="2 3" key="1">
    <citation type="journal article" date="2014" name="PLoS Genet.">
        <title>The Genome of Spironucleus salmonicida Highlights a Fish Pathogen Adapted to Fluctuating Environments.</title>
        <authorList>
            <person name="Xu F."/>
            <person name="Jerlstrom-Hultqvist J."/>
            <person name="Einarsson E."/>
            <person name="Astvaldsson A."/>
            <person name="Svard S.G."/>
            <person name="Andersson J.O."/>
        </authorList>
    </citation>
    <scope>NUCLEOTIDE SEQUENCE</scope>
    <source>
        <strain evidence="3">ATCC 50377</strain>
    </source>
</reference>
<feature type="coiled-coil region" evidence="1">
    <location>
        <begin position="338"/>
        <end position="365"/>
    </location>
</feature>
<evidence type="ECO:0000313" key="3">
    <source>
        <dbReference type="EMBL" id="KAH0573907.1"/>
    </source>
</evidence>
<keyword evidence="4" id="KW-1185">Reference proteome</keyword>
<evidence type="ECO:0000313" key="4">
    <source>
        <dbReference type="Proteomes" id="UP000018208"/>
    </source>
</evidence>
<reference evidence="3" key="2">
    <citation type="submission" date="2020-12" db="EMBL/GenBank/DDBJ databases">
        <title>New Spironucleus salmonicida genome in near-complete chromosomes.</title>
        <authorList>
            <person name="Xu F."/>
            <person name="Kurt Z."/>
            <person name="Jimenez-Gonzalez A."/>
            <person name="Astvaldsson A."/>
            <person name="Andersson J.O."/>
            <person name="Svard S.G."/>
        </authorList>
    </citation>
    <scope>NUCLEOTIDE SEQUENCE</scope>
    <source>
        <strain evidence="3">ATCC 50377</strain>
    </source>
</reference>
<gene>
    <name evidence="2" type="ORF">SS50377_16045</name>
    <name evidence="3" type="ORF">SS50377_23842</name>
</gene>
<keyword evidence="1" id="KW-0175">Coiled coil</keyword>
<evidence type="ECO:0000256" key="1">
    <source>
        <dbReference type="SAM" id="Coils"/>
    </source>
</evidence>
<proteinExistence type="predicted"/>
<organism evidence="2">
    <name type="scientific">Spironucleus salmonicida</name>
    <dbReference type="NCBI Taxonomy" id="348837"/>
    <lineage>
        <taxon>Eukaryota</taxon>
        <taxon>Metamonada</taxon>
        <taxon>Diplomonadida</taxon>
        <taxon>Hexamitidae</taxon>
        <taxon>Hexamitinae</taxon>
        <taxon>Spironucleus</taxon>
    </lineage>
</organism>
<evidence type="ECO:0000313" key="2">
    <source>
        <dbReference type="EMBL" id="EST44144.1"/>
    </source>
</evidence>
<dbReference type="EMBL" id="KI546126">
    <property type="protein sequence ID" value="EST44144.1"/>
    <property type="molecule type" value="Genomic_DNA"/>
</dbReference>
<name>V6LTN0_9EUKA</name>
<protein>
    <submittedName>
        <fullName evidence="2">Uncharacterized protein</fullName>
    </submittedName>
</protein>
<dbReference type="Proteomes" id="UP000018208">
    <property type="component" value="Unassembled WGS sequence"/>
</dbReference>
<feature type="coiled-coil region" evidence="1">
    <location>
        <begin position="127"/>
        <end position="207"/>
    </location>
</feature>